<reference evidence="1 2" key="1">
    <citation type="submission" date="2022-12" db="EMBL/GenBank/DDBJ databases">
        <title>Chitinophagaceae gen. sp. nov., a new member of the family Chitinophagaceae, isolated from soil in a chemical factory.</title>
        <authorList>
            <person name="Ke Z."/>
        </authorList>
    </citation>
    <scope>NUCLEOTIDE SEQUENCE [LARGE SCALE GENOMIC DNA]</scope>
    <source>
        <strain evidence="1 2">LY-5</strain>
    </source>
</reference>
<evidence type="ECO:0000313" key="2">
    <source>
        <dbReference type="Proteomes" id="UP001210231"/>
    </source>
</evidence>
<dbReference type="RefSeq" id="WP_407031343.1">
    <property type="nucleotide sequence ID" value="NZ_JAQGEF010000009.1"/>
</dbReference>
<name>A0ABT4UJK2_9BACT</name>
<accession>A0ABT4UJK2</accession>
<keyword evidence="2" id="KW-1185">Reference proteome</keyword>
<organism evidence="1 2">
    <name type="scientific">Polluticaenibacter yanchengensis</name>
    <dbReference type="NCBI Taxonomy" id="3014562"/>
    <lineage>
        <taxon>Bacteria</taxon>
        <taxon>Pseudomonadati</taxon>
        <taxon>Bacteroidota</taxon>
        <taxon>Chitinophagia</taxon>
        <taxon>Chitinophagales</taxon>
        <taxon>Chitinophagaceae</taxon>
        <taxon>Polluticaenibacter</taxon>
    </lineage>
</organism>
<comment type="caution">
    <text evidence="1">The sequence shown here is derived from an EMBL/GenBank/DDBJ whole genome shotgun (WGS) entry which is preliminary data.</text>
</comment>
<gene>
    <name evidence="1" type="ORF">O3P16_09385</name>
</gene>
<dbReference type="EMBL" id="JAQGEF010000009">
    <property type="protein sequence ID" value="MDA3615018.1"/>
    <property type="molecule type" value="Genomic_DNA"/>
</dbReference>
<protein>
    <submittedName>
        <fullName evidence="1">Uncharacterized protein</fullName>
    </submittedName>
</protein>
<sequence length="208" mass="23125">MMNLPIQIPNPCHENWSGMMAQQNGRYCGACEKIVVDFTDWEPDDILQYLKNNSKTCGRLKVEQLKKPGVVTEENNWLLFIGRLPFSRLARLAIYTFTVFQLVACNNHTSGEVVPVVKVDSTINQPGTIDSMNVVLGEPVIPVVPLPPIECGTEIMGMMIAPPRPEYITGELAIEPEPIIDSSQLVNKPDSIIVVPRLDTLVPTDITR</sequence>
<dbReference type="Proteomes" id="UP001210231">
    <property type="component" value="Unassembled WGS sequence"/>
</dbReference>
<proteinExistence type="predicted"/>
<evidence type="ECO:0000313" key="1">
    <source>
        <dbReference type="EMBL" id="MDA3615018.1"/>
    </source>
</evidence>